<dbReference type="EMBL" id="LMTZ01000015">
    <property type="protein sequence ID" value="KST69677.1"/>
    <property type="molecule type" value="Genomic_DNA"/>
</dbReference>
<dbReference type="PANTHER" id="PTHR13947:SF37">
    <property type="entry name" value="LD18367P"/>
    <property type="match status" value="1"/>
</dbReference>
<gene>
    <name evidence="3" type="ORF">BC008_05090</name>
    <name evidence="4" type="ORF">BC008_05190</name>
</gene>
<dbReference type="CDD" id="cd04301">
    <property type="entry name" value="NAT_SF"/>
    <property type="match status" value="1"/>
</dbReference>
<dbReference type="PROSITE" id="PS51186">
    <property type="entry name" value="GNAT"/>
    <property type="match status" value="1"/>
</dbReference>
<dbReference type="Proteomes" id="UP000053372">
    <property type="component" value="Unassembled WGS sequence"/>
</dbReference>
<proteinExistence type="predicted"/>
<dbReference type="Gene3D" id="3.40.630.30">
    <property type="match status" value="1"/>
</dbReference>
<reference evidence="4 5" key="1">
    <citation type="journal article" date="2015" name="Genome Announc.">
        <title>Draft Genome of the Euendolithic (true boring) Cyanobacterium Mastigocoleus testarum strain BC008.</title>
        <authorList>
            <person name="Guida B.S."/>
            <person name="Garcia-Pichel F."/>
        </authorList>
    </citation>
    <scope>NUCLEOTIDE SEQUENCE [LARGE SCALE GENOMIC DNA]</scope>
    <source>
        <strain evidence="4 5">BC008</strain>
    </source>
</reference>
<protein>
    <recommendedName>
        <fullName evidence="2">N-acetyltransferase domain-containing protein</fullName>
    </recommendedName>
</protein>
<dbReference type="InterPro" id="IPR050769">
    <property type="entry name" value="NAT_camello-type"/>
</dbReference>
<dbReference type="RefSeq" id="WP_027845504.1">
    <property type="nucleotide sequence ID" value="NZ_LMTZ01000014.1"/>
</dbReference>
<dbReference type="InterPro" id="IPR000182">
    <property type="entry name" value="GNAT_dom"/>
</dbReference>
<dbReference type="EMBL" id="LMTZ01000014">
    <property type="protein sequence ID" value="KST69698.1"/>
    <property type="molecule type" value="Genomic_DNA"/>
</dbReference>
<accession>A0A0V7ZYZ6</accession>
<evidence type="ECO:0000313" key="5">
    <source>
        <dbReference type="Proteomes" id="UP000053372"/>
    </source>
</evidence>
<name>A0A0V7ZYZ6_9CYAN</name>
<dbReference type="PANTHER" id="PTHR13947">
    <property type="entry name" value="GNAT FAMILY N-ACETYLTRANSFERASE"/>
    <property type="match status" value="1"/>
</dbReference>
<dbReference type="InterPro" id="IPR016181">
    <property type="entry name" value="Acyl_CoA_acyltransferase"/>
</dbReference>
<evidence type="ECO:0000313" key="4">
    <source>
        <dbReference type="EMBL" id="KST69698.1"/>
    </source>
</evidence>
<dbReference type="AlphaFoldDB" id="A0A0V7ZYZ6"/>
<evidence type="ECO:0000313" key="3">
    <source>
        <dbReference type="EMBL" id="KST69677.1"/>
    </source>
</evidence>
<dbReference type="OrthoDB" id="9799681at2"/>
<dbReference type="SUPFAM" id="SSF55729">
    <property type="entry name" value="Acyl-CoA N-acyltransferases (Nat)"/>
    <property type="match status" value="1"/>
</dbReference>
<keyword evidence="1" id="KW-0808">Transferase</keyword>
<dbReference type="Pfam" id="PF00583">
    <property type="entry name" value="Acetyltransf_1"/>
    <property type="match status" value="1"/>
</dbReference>
<feature type="domain" description="N-acetyltransferase" evidence="2">
    <location>
        <begin position="5"/>
        <end position="164"/>
    </location>
</feature>
<keyword evidence="5" id="KW-1185">Reference proteome</keyword>
<sequence length="168" mass="19020">MTNTIKISTYNHQYQAQVIELILKIQQQELGLAITLEEQPDLLIIPSFYQKGNGNFWIALDGNNVIETIGAIDMGDNRYLALRKMFVDVNYRGKSRISKKLMDSLVSHARTNNVREIYLGTIGNFKGALRFYEKNGFLPVSKSDLPASFPVMEKDNLFYCLTVSTSAS</sequence>
<comment type="caution">
    <text evidence="4">The sequence shown here is derived from an EMBL/GenBank/DDBJ whole genome shotgun (WGS) entry which is preliminary data.</text>
</comment>
<evidence type="ECO:0000256" key="1">
    <source>
        <dbReference type="ARBA" id="ARBA00022679"/>
    </source>
</evidence>
<organism evidence="4 5">
    <name type="scientific">Mastigocoleus testarum BC008</name>
    <dbReference type="NCBI Taxonomy" id="371196"/>
    <lineage>
        <taxon>Bacteria</taxon>
        <taxon>Bacillati</taxon>
        <taxon>Cyanobacteriota</taxon>
        <taxon>Cyanophyceae</taxon>
        <taxon>Nostocales</taxon>
        <taxon>Hapalosiphonaceae</taxon>
        <taxon>Mastigocoleus</taxon>
    </lineage>
</organism>
<dbReference type="GO" id="GO:0008080">
    <property type="term" value="F:N-acetyltransferase activity"/>
    <property type="evidence" value="ECO:0007669"/>
    <property type="project" value="InterPro"/>
</dbReference>
<evidence type="ECO:0000259" key="2">
    <source>
        <dbReference type="PROSITE" id="PS51186"/>
    </source>
</evidence>